<protein>
    <submittedName>
        <fullName evidence="1">Uncharacterized protein</fullName>
    </submittedName>
</protein>
<dbReference type="EMBL" id="CP144108">
    <property type="protein sequence ID" value="WWC92924.1"/>
    <property type="molecule type" value="Genomic_DNA"/>
</dbReference>
<dbReference type="RefSeq" id="XP_066079686.1">
    <property type="nucleotide sequence ID" value="XM_066223589.1"/>
</dbReference>
<name>A0AAX4K6A4_9TREE</name>
<keyword evidence="2" id="KW-1185">Reference proteome</keyword>
<sequence>MEDLSSLSRSLNEVLSSPEGGETLASIIEQYLTTTDLVKKQAVCDTLLDILNEDDETAQSKKREMILSETSLTYLPLLLPLSTIISSSKEIIFLIAKYSKSREVVLGLNEGIQSILDRAEGYQVSDDEDGFEEDSENDGVNWPELIDEYGLIISCLNVAIPKLPNSKSTPTLLSLNEAISSSLPILSHHTTSYSSRNLSKSLCELVDTIWNWVQTTSDKGGEQRALLSNLIFEAITLLGHKQNAKLAERWFLKTFPKFKQMPNSQELIDDGLEGWKAGQEILDQAWSITTDALNFTPDDLLQNIINPSHLTVHASLASLNLLASRMISNDVSIVFQSSISETSIDDSMPILCSALSGSSVDAGITYLWSFIHHSLSTKDGYYQGDLIEYDNASMLLELLVPLTAQHPSSVMRLSLFKLIENIISTQFSVINKVMLFKQLLEPANPFENIRIQSLSLLRENITSKKISSPLLTGILFPILFPSPKDQDLESQDNTFELSIPDLLESPFIITWWTECLTLLWFLLDFDKEDITHIHQNMKNDGNLTEWLNAVESKLKDLQFFFQTQDEAVRKAGEESRSHDHDFNGLRFLMMRFEDSLSRVKRALNQ</sequence>
<dbReference type="Proteomes" id="UP001355207">
    <property type="component" value="Chromosome 11"/>
</dbReference>
<accession>A0AAX4K6A4</accession>
<evidence type="ECO:0000313" key="1">
    <source>
        <dbReference type="EMBL" id="WWC92924.1"/>
    </source>
</evidence>
<evidence type="ECO:0000313" key="2">
    <source>
        <dbReference type="Proteomes" id="UP001355207"/>
    </source>
</evidence>
<organism evidence="1 2">
    <name type="scientific">Kwoniella dendrophila CBS 6074</name>
    <dbReference type="NCBI Taxonomy" id="1295534"/>
    <lineage>
        <taxon>Eukaryota</taxon>
        <taxon>Fungi</taxon>
        <taxon>Dikarya</taxon>
        <taxon>Basidiomycota</taxon>
        <taxon>Agaricomycotina</taxon>
        <taxon>Tremellomycetes</taxon>
        <taxon>Tremellales</taxon>
        <taxon>Cryptococcaceae</taxon>
        <taxon>Kwoniella</taxon>
    </lineage>
</organism>
<reference evidence="1 2" key="1">
    <citation type="submission" date="2024-01" db="EMBL/GenBank/DDBJ databases">
        <title>Comparative genomics of Cryptococcus and Kwoniella reveals pathogenesis evolution and contrasting modes of karyotype evolution via chromosome fusion or intercentromeric recombination.</title>
        <authorList>
            <person name="Coelho M.A."/>
            <person name="David-Palma M."/>
            <person name="Shea T."/>
            <person name="Bowers K."/>
            <person name="McGinley-Smith S."/>
            <person name="Mohammad A.W."/>
            <person name="Gnirke A."/>
            <person name="Yurkov A.M."/>
            <person name="Nowrousian M."/>
            <person name="Sun S."/>
            <person name="Cuomo C.A."/>
            <person name="Heitman J."/>
        </authorList>
    </citation>
    <scope>NUCLEOTIDE SEQUENCE [LARGE SCALE GENOMIC DNA]</scope>
    <source>
        <strain evidence="1 2">CBS 6074</strain>
    </source>
</reference>
<dbReference type="GeneID" id="91098555"/>
<gene>
    <name evidence="1" type="ORF">L201_007887</name>
</gene>
<dbReference type="AlphaFoldDB" id="A0AAX4K6A4"/>
<proteinExistence type="predicted"/>